<evidence type="ECO:0000259" key="1">
    <source>
        <dbReference type="SMART" id="SM00909"/>
    </source>
</evidence>
<accession>A0A9X2KI44</accession>
<gene>
    <name evidence="2" type="ORF">NBM05_11025</name>
</gene>
<reference evidence="2" key="1">
    <citation type="submission" date="2022-06" db="EMBL/GenBank/DDBJ databases">
        <title>Rothia sp. isolated from sandalwood seedling.</title>
        <authorList>
            <person name="Tuikhar N."/>
            <person name="Kirdat K."/>
            <person name="Thorat V."/>
            <person name="Swetha P."/>
            <person name="Padma S."/>
            <person name="Sundararaj R."/>
            <person name="Yadav A."/>
        </authorList>
    </citation>
    <scope>NUCLEOTIDE SEQUENCE</scope>
    <source>
        <strain evidence="2">AR01</strain>
    </source>
</reference>
<comment type="caution">
    <text evidence="2">The sequence shown here is derived from an EMBL/GenBank/DDBJ whole genome shotgun (WGS) entry which is preliminary data.</text>
</comment>
<keyword evidence="3" id="KW-1185">Reference proteome</keyword>
<dbReference type="InterPro" id="IPR019606">
    <property type="entry name" value="GerMN"/>
</dbReference>
<protein>
    <submittedName>
        <fullName evidence="2">LpqB family beta-propeller domain-containing protein</fullName>
    </submittedName>
</protein>
<dbReference type="EMBL" id="JANAFB010000028">
    <property type="protein sequence ID" value="MCP3426517.1"/>
    <property type="molecule type" value="Genomic_DNA"/>
</dbReference>
<proteinExistence type="predicted"/>
<dbReference type="Pfam" id="PF10647">
    <property type="entry name" value="Gmad1"/>
    <property type="match status" value="1"/>
</dbReference>
<feature type="domain" description="GerMN" evidence="1">
    <location>
        <begin position="125"/>
        <end position="216"/>
    </location>
</feature>
<sequence length="484" mass="52138">MARDYLTPELASTWSPEEHTWVYRDEASIQPGDAEGAATLDLSVGTAIDDRGIATSFQVPDQQSMQVEFEQVEGQWRISSIPDGTMLTRTEFEQLFQSYSLYFYDPTFSYAVPDVRWFANRPAVVTSLIGTLLRGPAPYLEGAVTTAVPEGTGLQRSSVPLSGQTAEISLSGPQLADVNQTGIERMYTQFQQTLQSVSAVSDITVTIEDRRVEGGRLNEYTPPVIDPTVPSQQVGVLDGGLVSYLDGRSSPVQGLRDPAFPPTLPAMNADRDTFAYLDEERRALGVRSTSGGEYDAEFDVELTAPSLDRTGWVWTGTSAGEVLALSPDALGEGSQEEPRRVDAAWLEGQTIQSLRVARDGTRALVVTGEGDSARVWVAGVERDADGTPLRLGEPLRVGTDIQATEAHWISDSSVLAADTQGDSTQIVSLSGEVTGLNGLSGIEHLSAGDGRESIFAQTDTGTFKLEGTSWTRVTTDVRDLAFAG</sequence>
<evidence type="ECO:0000313" key="3">
    <source>
        <dbReference type="Proteomes" id="UP001139502"/>
    </source>
</evidence>
<dbReference type="InterPro" id="IPR018910">
    <property type="entry name" value="LpqB_C"/>
</dbReference>
<dbReference type="Pfam" id="PF10646">
    <property type="entry name" value="Germane"/>
    <property type="match status" value="1"/>
</dbReference>
<name>A0A9X2KI44_9MICC</name>
<organism evidence="2 3">
    <name type="scientific">Rothia santali</name>
    <dbReference type="NCBI Taxonomy" id="2949643"/>
    <lineage>
        <taxon>Bacteria</taxon>
        <taxon>Bacillati</taxon>
        <taxon>Actinomycetota</taxon>
        <taxon>Actinomycetes</taxon>
        <taxon>Micrococcales</taxon>
        <taxon>Micrococcaceae</taxon>
        <taxon>Rothia</taxon>
    </lineage>
</organism>
<dbReference type="InterPro" id="IPR059026">
    <property type="entry name" value="LpqB_N"/>
</dbReference>
<dbReference type="Pfam" id="PF25976">
    <property type="entry name" value="LpqB_N"/>
    <property type="match status" value="1"/>
</dbReference>
<dbReference type="AlphaFoldDB" id="A0A9X2KI44"/>
<evidence type="ECO:0000313" key="2">
    <source>
        <dbReference type="EMBL" id="MCP3426517.1"/>
    </source>
</evidence>
<dbReference type="SMART" id="SM00909">
    <property type="entry name" value="Germane"/>
    <property type="match status" value="1"/>
</dbReference>
<dbReference type="RefSeq" id="WP_254167280.1">
    <property type="nucleotide sequence ID" value="NZ_JANAFB010000028.1"/>
</dbReference>
<dbReference type="Proteomes" id="UP001139502">
    <property type="component" value="Unassembled WGS sequence"/>
</dbReference>